<dbReference type="PANTHER" id="PTHR43625">
    <property type="entry name" value="AFLATOXIN B1 ALDEHYDE REDUCTASE"/>
    <property type="match status" value="1"/>
</dbReference>
<dbReference type="Gene3D" id="3.20.20.100">
    <property type="entry name" value="NADP-dependent oxidoreductase domain"/>
    <property type="match status" value="1"/>
</dbReference>
<dbReference type="OrthoDB" id="37537at2759"/>
<reference evidence="4" key="1">
    <citation type="submission" date="2016-03" db="EMBL/GenBank/DDBJ databases">
        <authorList>
            <person name="Devillers Hugo."/>
        </authorList>
    </citation>
    <scope>NUCLEOTIDE SEQUENCE [LARGE SCALE GENOMIC DNA]</scope>
</reference>
<accession>A0A1G4J1Z7</accession>
<dbReference type="GO" id="GO:0016491">
    <property type="term" value="F:oxidoreductase activity"/>
    <property type="evidence" value="ECO:0007669"/>
    <property type="project" value="UniProtKB-KW"/>
</dbReference>
<dbReference type="EMBL" id="LT598479">
    <property type="protein sequence ID" value="SCU83372.1"/>
    <property type="molecule type" value="Genomic_DNA"/>
</dbReference>
<dbReference type="AlphaFoldDB" id="A0A1G4J1Z7"/>
<evidence type="ECO:0000313" key="4">
    <source>
        <dbReference type="Proteomes" id="UP000191144"/>
    </source>
</evidence>
<name>A0A1G4J1Z7_9SACH</name>
<dbReference type="InterPro" id="IPR023210">
    <property type="entry name" value="NADP_OxRdtase_dom"/>
</dbReference>
<dbReference type="InterPro" id="IPR050791">
    <property type="entry name" value="Aldo-Keto_reductase"/>
</dbReference>
<dbReference type="GO" id="GO:0005737">
    <property type="term" value="C:cytoplasm"/>
    <property type="evidence" value="ECO:0007669"/>
    <property type="project" value="TreeGrafter"/>
</dbReference>
<keyword evidence="4" id="KW-1185">Reference proteome</keyword>
<organism evidence="3 4">
    <name type="scientific">Lachancea meyersii CBS 8951</name>
    <dbReference type="NCBI Taxonomy" id="1266667"/>
    <lineage>
        <taxon>Eukaryota</taxon>
        <taxon>Fungi</taxon>
        <taxon>Dikarya</taxon>
        <taxon>Ascomycota</taxon>
        <taxon>Saccharomycotina</taxon>
        <taxon>Saccharomycetes</taxon>
        <taxon>Saccharomycetales</taxon>
        <taxon>Saccharomycetaceae</taxon>
        <taxon>Lachancea</taxon>
    </lineage>
</organism>
<keyword evidence="1" id="KW-0560">Oxidoreductase</keyword>
<protein>
    <submittedName>
        <fullName evidence="3">LAME_0C04918g1_1</fullName>
    </submittedName>
</protein>
<dbReference type="Proteomes" id="UP000191144">
    <property type="component" value="Chromosome C"/>
</dbReference>
<gene>
    <name evidence="3" type="ORF">LAME_0C04918G</name>
</gene>
<sequence length="336" mass="37321">MLTPQELRQAHFKALAGYGLMGLTWTPNPARKEKAFAAIDKAIELNEKPVLLNVGEFYGPDWANLRLAREYFASRPGAREKVIISCKGCIDFKTFTPKGDRAGVIESVENCVREFGGPIDIFEPARLDVKLAGSKPYPEETFDTLVELIGKGLIGAISLSEVNAEQIRAIDDKYHDYITCVEVELSLFSPHILSDGVADACNERGLPILCYSPLCRGFLTGSVSAAQEMQDGDFRKGLKKFSGEAFEHNLRLPKFLQEEIVNKRQDNATLPQVALAWIVSLNAKYPGTRFIPLPGGSSASRVEENFAFKQLTEQELAKINAFVKEFEVIGDRYEHA</sequence>
<dbReference type="CDD" id="cd19077">
    <property type="entry name" value="AKR_AKR8A1-2"/>
    <property type="match status" value="1"/>
</dbReference>
<proteinExistence type="predicted"/>
<evidence type="ECO:0000259" key="2">
    <source>
        <dbReference type="Pfam" id="PF00248"/>
    </source>
</evidence>
<feature type="domain" description="NADP-dependent oxidoreductase" evidence="2">
    <location>
        <begin position="17"/>
        <end position="322"/>
    </location>
</feature>
<evidence type="ECO:0000256" key="1">
    <source>
        <dbReference type="ARBA" id="ARBA00023002"/>
    </source>
</evidence>
<dbReference type="InterPro" id="IPR036812">
    <property type="entry name" value="NAD(P)_OxRdtase_dom_sf"/>
</dbReference>
<evidence type="ECO:0000313" key="3">
    <source>
        <dbReference type="EMBL" id="SCU83372.1"/>
    </source>
</evidence>
<dbReference type="SUPFAM" id="SSF51430">
    <property type="entry name" value="NAD(P)-linked oxidoreductase"/>
    <property type="match status" value="1"/>
</dbReference>
<dbReference type="PANTHER" id="PTHR43625:SF78">
    <property type="entry name" value="PYRIDOXAL REDUCTASE-RELATED"/>
    <property type="match status" value="1"/>
</dbReference>
<dbReference type="Pfam" id="PF00248">
    <property type="entry name" value="Aldo_ket_red"/>
    <property type="match status" value="1"/>
</dbReference>